<dbReference type="Proteomes" id="UP000813444">
    <property type="component" value="Unassembled WGS sequence"/>
</dbReference>
<dbReference type="SUPFAM" id="SSF57850">
    <property type="entry name" value="RING/U-box"/>
    <property type="match status" value="1"/>
</dbReference>
<comment type="subcellular location">
    <subcellularLocation>
        <location evidence="1">Membrane</location>
        <topology evidence="1">Multi-pass membrane protein</topology>
    </subcellularLocation>
</comment>
<feature type="compositionally biased region" description="Low complexity" evidence="8">
    <location>
        <begin position="348"/>
        <end position="360"/>
    </location>
</feature>
<keyword evidence="12" id="KW-1185">Reference proteome</keyword>
<keyword evidence="4" id="KW-0863">Zinc-finger</keyword>
<feature type="domain" description="RING-CH-type" evidence="10">
    <location>
        <begin position="1"/>
        <end position="63"/>
    </location>
</feature>
<keyword evidence="7 9" id="KW-0472">Membrane</keyword>
<dbReference type="OrthoDB" id="5817083at2759"/>
<comment type="caution">
    <text evidence="11">The sequence shown here is derived from an EMBL/GenBank/DDBJ whole genome shotgun (WGS) entry which is preliminary data.</text>
</comment>
<accession>A0A8K0WNE7</accession>
<evidence type="ECO:0000256" key="5">
    <source>
        <dbReference type="ARBA" id="ARBA00022833"/>
    </source>
</evidence>
<evidence type="ECO:0000313" key="12">
    <source>
        <dbReference type="Proteomes" id="UP000813444"/>
    </source>
</evidence>
<feature type="transmembrane region" description="Helical" evidence="9">
    <location>
        <begin position="388"/>
        <end position="410"/>
    </location>
</feature>
<evidence type="ECO:0000256" key="1">
    <source>
        <dbReference type="ARBA" id="ARBA00004141"/>
    </source>
</evidence>
<keyword evidence="2 9" id="KW-0812">Transmembrane</keyword>
<keyword evidence="6 9" id="KW-1133">Transmembrane helix</keyword>
<protein>
    <recommendedName>
        <fullName evidence="10">RING-CH-type domain-containing protein</fullName>
    </recommendedName>
</protein>
<dbReference type="PROSITE" id="PS51292">
    <property type="entry name" value="ZF_RING_CH"/>
    <property type="match status" value="1"/>
</dbReference>
<evidence type="ECO:0000256" key="8">
    <source>
        <dbReference type="SAM" id="MobiDB-lite"/>
    </source>
</evidence>
<dbReference type="SMART" id="SM00744">
    <property type="entry name" value="RINGv"/>
    <property type="match status" value="1"/>
</dbReference>
<dbReference type="Gene3D" id="3.30.40.10">
    <property type="entry name" value="Zinc/RING finger domain, C3HC4 (zinc finger)"/>
    <property type="match status" value="1"/>
</dbReference>
<dbReference type="GO" id="GO:0016020">
    <property type="term" value="C:membrane"/>
    <property type="evidence" value="ECO:0007669"/>
    <property type="project" value="UniProtKB-SubCell"/>
</dbReference>
<dbReference type="AlphaFoldDB" id="A0A8K0WNE7"/>
<dbReference type="InterPro" id="IPR013083">
    <property type="entry name" value="Znf_RING/FYVE/PHD"/>
</dbReference>
<evidence type="ECO:0000256" key="6">
    <source>
        <dbReference type="ARBA" id="ARBA00022989"/>
    </source>
</evidence>
<evidence type="ECO:0000313" key="11">
    <source>
        <dbReference type="EMBL" id="KAH7310444.1"/>
    </source>
</evidence>
<dbReference type="GO" id="GO:0008270">
    <property type="term" value="F:zinc ion binding"/>
    <property type="evidence" value="ECO:0007669"/>
    <property type="project" value="UniProtKB-KW"/>
</dbReference>
<keyword evidence="5" id="KW-0862">Zinc</keyword>
<keyword evidence="3" id="KW-0479">Metal-binding</keyword>
<sequence>MGARRCFICLTDEEPSDNPSDWVDPCPCTLEAHQDCMLSWVTDCERSSKPLVCPVCKSPIKLEAPWDPIVALHDSCQRAFTRASPLLLAGGVSMGIHFSLQMYGAIALYTFAGPKAFREFFIPASPLAGRGQVIATRVLRSLQLTSVGPVLLLSQLLPGLSDKILLPIASMYSIYHAGHGDLMYQWSPTPQAAIAVFPFIRSVYYKLWREFVYPYESNLNRQLNGLPPLEPAAANVNGNNVGAGHRHAEGGLLGFLHGIADALEADVEGGDDEAAGIHVVRDEVRAERDENGDDEVVLELVIEGVIGGDGDEDWEAPGPVQEPEVQREAQPAPPAANRPDPQGDARPRAAGAEEQQQPAAENDRHEAPIAPPARRPGIGIVLSNMSNALVGSLMLPVTCFLAGELLGLMLPTSWTRSPRRTGWGWAGNMGRPGLLQQQWGRSLVGGCLYAVMRDAVRLYAKRRKVASMGIRRVKNVERRRNRR</sequence>
<dbReference type="InterPro" id="IPR011016">
    <property type="entry name" value="Znf_RING-CH"/>
</dbReference>
<evidence type="ECO:0000256" key="7">
    <source>
        <dbReference type="ARBA" id="ARBA00023136"/>
    </source>
</evidence>
<feature type="region of interest" description="Disordered" evidence="8">
    <location>
        <begin position="308"/>
        <end position="374"/>
    </location>
</feature>
<evidence type="ECO:0000256" key="9">
    <source>
        <dbReference type="SAM" id="Phobius"/>
    </source>
</evidence>
<dbReference type="EMBL" id="JAGPNK010000012">
    <property type="protein sequence ID" value="KAH7310444.1"/>
    <property type="molecule type" value="Genomic_DNA"/>
</dbReference>
<evidence type="ECO:0000256" key="2">
    <source>
        <dbReference type="ARBA" id="ARBA00022692"/>
    </source>
</evidence>
<dbReference type="PANTHER" id="PTHR46283">
    <property type="entry name" value="E3 UBIQUITIN-PROTEIN LIGASE MARCH5"/>
    <property type="match status" value="1"/>
</dbReference>
<reference evidence="11" key="1">
    <citation type="journal article" date="2021" name="Nat. Commun.">
        <title>Genetic determinants of endophytism in the Arabidopsis root mycobiome.</title>
        <authorList>
            <person name="Mesny F."/>
            <person name="Miyauchi S."/>
            <person name="Thiergart T."/>
            <person name="Pickel B."/>
            <person name="Atanasova L."/>
            <person name="Karlsson M."/>
            <person name="Huettel B."/>
            <person name="Barry K.W."/>
            <person name="Haridas S."/>
            <person name="Chen C."/>
            <person name="Bauer D."/>
            <person name="Andreopoulos W."/>
            <person name="Pangilinan J."/>
            <person name="LaButti K."/>
            <person name="Riley R."/>
            <person name="Lipzen A."/>
            <person name="Clum A."/>
            <person name="Drula E."/>
            <person name="Henrissat B."/>
            <person name="Kohler A."/>
            <person name="Grigoriev I.V."/>
            <person name="Martin F.M."/>
            <person name="Hacquard S."/>
        </authorList>
    </citation>
    <scope>NUCLEOTIDE SEQUENCE</scope>
    <source>
        <strain evidence="11">MPI-CAGE-CH-0235</strain>
    </source>
</reference>
<proteinExistence type="predicted"/>
<gene>
    <name evidence="11" type="ORF">B0I35DRAFT_452919</name>
</gene>
<evidence type="ECO:0000256" key="4">
    <source>
        <dbReference type="ARBA" id="ARBA00022771"/>
    </source>
</evidence>
<evidence type="ECO:0000256" key="3">
    <source>
        <dbReference type="ARBA" id="ARBA00022723"/>
    </source>
</evidence>
<organism evidence="11 12">
    <name type="scientific">Stachybotrys elegans</name>
    <dbReference type="NCBI Taxonomy" id="80388"/>
    <lineage>
        <taxon>Eukaryota</taxon>
        <taxon>Fungi</taxon>
        <taxon>Dikarya</taxon>
        <taxon>Ascomycota</taxon>
        <taxon>Pezizomycotina</taxon>
        <taxon>Sordariomycetes</taxon>
        <taxon>Hypocreomycetidae</taxon>
        <taxon>Hypocreales</taxon>
        <taxon>Stachybotryaceae</taxon>
        <taxon>Stachybotrys</taxon>
    </lineage>
</organism>
<name>A0A8K0WNE7_9HYPO</name>
<evidence type="ECO:0000259" key="10">
    <source>
        <dbReference type="PROSITE" id="PS51292"/>
    </source>
</evidence>